<dbReference type="AlphaFoldDB" id="A0A165B247"/>
<dbReference type="RefSeq" id="XP_040757826.1">
    <property type="nucleotide sequence ID" value="XM_040903013.1"/>
</dbReference>
<dbReference type="EMBL" id="KV427697">
    <property type="protein sequence ID" value="KZT00086.1"/>
    <property type="molecule type" value="Genomic_DNA"/>
</dbReference>
<keyword evidence="2" id="KW-1185">Reference proteome</keyword>
<evidence type="ECO:0000313" key="2">
    <source>
        <dbReference type="Proteomes" id="UP000076871"/>
    </source>
</evidence>
<gene>
    <name evidence="1" type="ORF">LAESUDRAFT_574269</name>
</gene>
<sequence length="88" mass="10634">MRLLILPLRSIYLSVRCRCQRAVFLRFVAFLGESVGSSLRHPIRRDLSRRGREHVCSRGQRLDKQRKPRCLQVRLLWRKKFFKRVGNR</sequence>
<dbReference type="GeneID" id="63820044"/>
<proteinExistence type="predicted"/>
<evidence type="ECO:0000313" key="1">
    <source>
        <dbReference type="EMBL" id="KZT00086.1"/>
    </source>
</evidence>
<organism evidence="1 2">
    <name type="scientific">Laetiporus sulphureus 93-53</name>
    <dbReference type="NCBI Taxonomy" id="1314785"/>
    <lineage>
        <taxon>Eukaryota</taxon>
        <taxon>Fungi</taxon>
        <taxon>Dikarya</taxon>
        <taxon>Basidiomycota</taxon>
        <taxon>Agaricomycotina</taxon>
        <taxon>Agaricomycetes</taxon>
        <taxon>Polyporales</taxon>
        <taxon>Laetiporus</taxon>
    </lineage>
</organism>
<name>A0A165B247_9APHY</name>
<protein>
    <submittedName>
        <fullName evidence="1">Uncharacterized protein</fullName>
    </submittedName>
</protein>
<accession>A0A165B247</accession>
<reference evidence="1 2" key="1">
    <citation type="journal article" date="2016" name="Mol. Biol. Evol.">
        <title>Comparative Genomics of Early-Diverging Mushroom-Forming Fungi Provides Insights into the Origins of Lignocellulose Decay Capabilities.</title>
        <authorList>
            <person name="Nagy L.G."/>
            <person name="Riley R."/>
            <person name="Tritt A."/>
            <person name="Adam C."/>
            <person name="Daum C."/>
            <person name="Floudas D."/>
            <person name="Sun H."/>
            <person name="Yadav J.S."/>
            <person name="Pangilinan J."/>
            <person name="Larsson K.H."/>
            <person name="Matsuura K."/>
            <person name="Barry K."/>
            <person name="Labutti K."/>
            <person name="Kuo R."/>
            <person name="Ohm R.A."/>
            <person name="Bhattacharya S.S."/>
            <person name="Shirouzu T."/>
            <person name="Yoshinaga Y."/>
            <person name="Martin F.M."/>
            <person name="Grigoriev I.V."/>
            <person name="Hibbett D.S."/>
        </authorList>
    </citation>
    <scope>NUCLEOTIDE SEQUENCE [LARGE SCALE GENOMIC DNA]</scope>
    <source>
        <strain evidence="1 2">93-53</strain>
    </source>
</reference>
<dbReference type="InParanoid" id="A0A165B247"/>
<dbReference type="Proteomes" id="UP000076871">
    <property type="component" value="Unassembled WGS sequence"/>
</dbReference>